<keyword evidence="2" id="KW-1185">Reference proteome</keyword>
<sequence length="172" mass="18988">SIPDNGSAWGYWNFNNHCPEPINLWSVGVWNLHGRRENGDPMGTEEEQTMHPIPAGGRYAEPMRVTCPRINNNIETMYCAPEDKLAGQGVAFKLATTNISAPDILQIEYALVKDPERGGPPGDTFHRLNYDVSLLDCGSRDNISDFNATPQQYKDKADACPGFQGGLSVTFD</sequence>
<evidence type="ECO:0000313" key="1">
    <source>
        <dbReference type="EMBL" id="KAF1963547.1"/>
    </source>
</evidence>
<feature type="non-terminal residue" evidence="1">
    <location>
        <position position="1"/>
    </location>
</feature>
<name>A0A6A5UR39_9PLEO</name>
<evidence type="ECO:0000313" key="2">
    <source>
        <dbReference type="Proteomes" id="UP000800035"/>
    </source>
</evidence>
<dbReference type="EMBL" id="ML976977">
    <property type="protein sequence ID" value="KAF1963547.1"/>
    <property type="molecule type" value="Genomic_DNA"/>
</dbReference>
<organism evidence="1 2">
    <name type="scientific">Byssothecium circinans</name>
    <dbReference type="NCBI Taxonomy" id="147558"/>
    <lineage>
        <taxon>Eukaryota</taxon>
        <taxon>Fungi</taxon>
        <taxon>Dikarya</taxon>
        <taxon>Ascomycota</taxon>
        <taxon>Pezizomycotina</taxon>
        <taxon>Dothideomycetes</taxon>
        <taxon>Pleosporomycetidae</taxon>
        <taxon>Pleosporales</taxon>
        <taxon>Massarineae</taxon>
        <taxon>Massarinaceae</taxon>
        <taxon>Byssothecium</taxon>
    </lineage>
</organism>
<accession>A0A6A5UR39</accession>
<protein>
    <submittedName>
        <fullName evidence="1">Uncharacterized protein</fullName>
    </submittedName>
</protein>
<dbReference type="Proteomes" id="UP000800035">
    <property type="component" value="Unassembled WGS sequence"/>
</dbReference>
<reference evidence="1" key="1">
    <citation type="journal article" date="2020" name="Stud. Mycol.">
        <title>101 Dothideomycetes genomes: a test case for predicting lifestyles and emergence of pathogens.</title>
        <authorList>
            <person name="Haridas S."/>
            <person name="Albert R."/>
            <person name="Binder M."/>
            <person name="Bloem J."/>
            <person name="Labutti K."/>
            <person name="Salamov A."/>
            <person name="Andreopoulos B."/>
            <person name="Baker S."/>
            <person name="Barry K."/>
            <person name="Bills G."/>
            <person name="Bluhm B."/>
            <person name="Cannon C."/>
            <person name="Castanera R."/>
            <person name="Culley D."/>
            <person name="Daum C."/>
            <person name="Ezra D."/>
            <person name="Gonzalez J."/>
            <person name="Henrissat B."/>
            <person name="Kuo A."/>
            <person name="Liang C."/>
            <person name="Lipzen A."/>
            <person name="Lutzoni F."/>
            <person name="Magnuson J."/>
            <person name="Mondo S."/>
            <person name="Nolan M."/>
            <person name="Ohm R."/>
            <person name="Pangilinan J."/>
            <person name="Park H.-J."/>
            <person name="Ramirez L."/>
            <person name="Alfaro M."/>
            <person name="Sun H."/>
            <person name="Tritt A."/>
            <person name="Yoshinaga Y."/>
            <person name="Zwiers L.-H."/>
            <person name="Turgeon B."/>
            <person name="Goodwin S."/>
            <person name="Spatafora J."/>
            <person name="Crous P."/>
            <person name="Grigoriev I."/>
        </authorList>
    </citation>
    <scope>NUCLEOTIDE SEQUENCE</scope>
    <source>
        <strain evidence="1">CBS 675.92</strain>
    </source>
</reference>
<gene>
    <name evidence="1" type="ORF">CC80DRAFT_370740</name>
</gene>
<dbReference type="OrthoDB" id="3773432at2759"/>
<dbReference type="AlphaFoldDB" id="A0A6A5UR39"/>
<feature type="non-terminal residue" evidence="1">
    <location>
        <position position="172"/>
    </location>
</feature>
<proteinExistence type="predicted"/>